<accession>A0A1D1YXB6</accession>
<dbReference type="PROSITE" id="PS50082">
    <property type="entry name" value="WD_REPEATS_2"/>
    <property type="match status" value="1"/>
</dbReference>
<dbReference type="InterPro" id="IPR045182">
    <property type="entry name" value="JINGUBANG-like"/>
</dbReference>
<dbReference type="InterPro" id="IPR036322">
    <property type="entry name" value="WD40_repeat_dom_sf"/>
</dbReference>
<dbReference type="Pfam" id="PF00400">
    <property type="entry name" value="WD40"/>
    <property type="match status" value="2"/>
</dbReference>
<sequence>TLSNLFSSTASSPCRLPSHLGFSFPTNPFCPLLRPQVPGGAFYGKSFPGTMREERRGGSSVGDGGSTVFMESNSLPWPSTSPLCAGLPEPDDDNCTRNSTAEGSPYSMSPWNNPASPYAKSPWSRVCPPVSPFSDDSATFAPATRLVGSLVREEGHIYSLAASGDLLYTGSDSKNIRVWKDQKEFAGFKSSSGLVKAIVVAGGRIYTGHQDGKVRVWRTSSKDPAVHRRVGSLPTFKQLLRSSLNPGNYVEVRRHRSALWIRHGDAVSSLSLSEEEGLLYSGSWDRTFKVWRVSDSRCLESVTAHDDAVNA</sequence>
<evidence type="ECO:0000313" key="3">
    <source>
        <dbReference type="EMBL" id="JAT59280.1"/>
    </source>
</evidence>
<dbReference type="PANTHER" id="PTHR22844">
    <property type="entry name" value="F-BOX AND WD40 DOMAIN PROTEIN"/>
    <property type="match status" value="1"/>
</dbReference>
<evidence type="ECO:0000256" key="1">
    <source>
        <dbReference type="PROSITE-ProRule" id="PRU00221"/>
    </source>
</evidence>
<protein>
    <submittedName>
        <fullName evidence="3">E3 ubiquitin-protein ligase TRAF7</fullName>
    </submittedName>
</protein>
<dbReference type="PANTHER" id="PTHR22844:SF370">
    <property type="entry name" value="OS12G0594000 PROTEIN"/>
    <property type="match status" value="1"/>
</dbReference>
<dbReference type="PROSITE" id="PS50294">
    <property type="entry name" value="WD_REPEATS_REGION"/>
    <property type="match status" value="1"/>
</dbReference>
<dbReference type="InterPro" id="IPR001680">
    <property type="entry name" value="WD40_rpt"/>
</dbReference>
<dbReference type="EMBL" id="GDJX01008656">
    <property type="protein sequence ID" value="JAT59280.1"/>
    <property type="molecule type" value="Transcribed_RNA"/>
</dbReference>
<feature type="non-terminal residue" evidence="3">
    <location>
        <position position="311"/>
    </location>
</feature>
<dbReference type="SUPFAM" id="SSF50978">
    <property type="entry name" value="WD40 repeat-like"/>
    <property type="match status" value="1"/>
</dbReference>
<organism evidence="3">
    <name type="scientific">Anthurium amnicola</name>
    <dbReference type="NCBI Taxonomy" id="1678845"/>
    <lineage>
        <taxon>Eukaryota</taxon>
        <taxon>Viridiplantae</taxon>
        <taxon>Streptophyta</taxon>
        <taxon>Embryophyta</taxon>
        <taxon>Tracheophyta</taxon>
        <taxon>Spermatophyta</taxon>
        <taxon>Magnoliopsida</taxon>
        <taxon>Liliopsida</taxon>
        <taxon>Araceae</taxon>
        <taxon>Pothoideae</taxon>
        <taxon>Potheae</taxon>
        <taxon>Anthurium</taxon>
    </lineage>
</organism>
<feature type="repeat" description="WD" evidence="1">
    <location>
        <begin position="260"/>
        <end position="301"/>
    </location>
</feature>
<keyword evidence="1" id="KW-0853">WD repeat</keyword>
<feature type="compositionally biased region" description="Polar residues" evidence="2">
    <location>
        <begin position="96"/>
        <end position="110"/>
    </location>
</feature>
<reference evidence="3" key="1">
    <citation type="submission" date="2015-07" db="EMBL/GenBank/DDBJ databases">
        <title>Transcriptome Assembly of Anthurium amnicola.</title>
        <authorList>
            <person name="Suzuki J."/>
        </authorList>
    </citation>
    <scope>NUCLEOTIDE SEQUENCE</scope>
</reference>
<feature type="region of interest" description="Disordered" evidence="2">
    <location>
        <begin position="88"/>
        <end position="110"/>
    </location>
</feature>
<dbReference type="InterPro" id="IPR015943">
    <property type="entry name" value="WD40/YVTN_repeat-like_dom_sf"/>
</dbReference>
<dbReference type="AlphaFoldDB" id="A0A1D1YXB6"/>
<dbReference type="Gene3D" id="2.130.10.10">
    <property type="entry name" value="YVTN repeat-like/Quinoprotein amine dehydrogenase"/>
    <property type="match status" value="2"/>
</dbReference>
<proteinExistence type="predicted"/>
<name>A0A1D1YXB6_9ARAE</name>
<feature type="non-terminal residue" evidence="3">
    <location>
        <position position="1"/>
    </location>
</feature>
<gene>
    <name evidence="3" type="primary">Traf7_1</name>
    <name evidence="3" type="ORF">g.47412</name>
</gene>
<evidence type="ECO:0000256" key="2">
    <source>
        <dbReference type="SAM" id="MobiDB-lite"/>
    </source>
</evidence>
<dbReference type="SMART" id="SM00320">
    <property type="entry name" value="WD40"/>
    <property type="match status" value="3"/>
</dbReference>